<dbReference type="Gene3D" id="3.40.50.300">
    <property type="entry name" value="P-loop containing nucleotide triphosphate hydrolases"/>
    <property type="match status" value="1"/>
</dbReference>
<reference evidence="1" key="2">
    <citation type="submission" date="2019-01" db="UniProtKB">
        <authorList>
            <consortium name="EnsemblPlants"/>
        </authorList>
    </citation>
    <scope>IDENTIFICATION</scope>
    <source>
        <strain evidence="1">cv. Heinz 1706</strain>
    </source>
</reference>
<dbReference type="InParanoid" id="A0A3Q7IUQ6"/>
<dbReference type="Proteomes" id="UP000004994">
    <property type="component" value="Chromosome 11"/>
</dbReference>
<proteinExistence type="predicted"/>
<dbReference type="EnsemblPlants" id="Solyc11g020476.1.1">
    <property type="protein sequence ID" value="Solyc11g020476.1.1.1"/>
    <property type="gene ID" value="Solyc11g020476.1"/>
</dbReference>
<dbReference type="AlphaFoldDB" id="A0A3Q7IUQ6"/>
<reference evidence="1" key="1">
    <citation type="journal article" date="2012" name="Nature">
        <title>The tomato genome sequence provides insights into fleshy fruit evolution.</title>
        <authorList>
            <consortium name="Tomato Genome Consortium"/>
        </authorList>
    </citation>
    <scope>NUCLEOTIDE SEQUENCE [LARGE SCALE GENOMIC DNA]</scope>
    <source>
        <strain evidence="1">cv. Heinz 1706</strain>
    </source>
</reference>
<accession>A0A3Q7IUQ6</accession>
<protein>
    <recommendedName>
        <fullName evidence="3">NB-ARC domain-containing protein</fullName>
    </recommendedName>
</protein>
<dbReference type="Gramene" id="Solyc11g020476.1.1">
    <property type="protein sequence ID" value="Solyc11g020476.1.1.1"/>
    <property type="gene ID" value="Solyc11g020476.1"/>
</dbReference>
<evidence type="ECO:0000313" key="2">
    <source>
        <dbReference type="Proteomes" id="UP000004994"/>
    </source>
</evidence>
<evidence type="ECO:0000313" key="1">
    <source>
        <dbReference type="EnsemblPlants" id="Solyc11g020476.1.1.1"/>
    </source>
</evidence>
<name>A0A3Q7IUQ6_SOLLC</name>
<sequence length="125" mass="14321">MPLDSSLGSIILADREGKRQKACISFYKELLKVEQKVYFLKKEVMLVEFNNHGSKSQEISKNFLLNTTFDRLIAPMKKLIVIPIFGMDGIDKKTLARKVYDNSYVCSPFDKHASVTISEDTIRDK</sequence>
<keyword evidence="2" id="KW-1185">Reference proteome</keyword>
<dbReference type="InterPro" id="IPR027417">
    <property type="entry name" value="P-loop_NTPase"/>
</dbReference>
<organism evidence="1">
    <name type="scientific">Solanum lycopersicum</name>
    <name type="common">Tomato</name>
    <name type="synonym">Lycopersicon esculentum</name>
    <dbReference type="NCBI Taxonomy" id="4081"/>
    <lineage>
        <taxon>Eukaryota</taxon>
        <taxon>Viridiplantae</taxon>
        <taxon>Streptophyta</taxon>
        <taxon>Embryophyta</taxon>
        <taxon>Tracheophyta</taxon>
        <taxon>Spermatophyta</taxon>
        <taxon>Magnoliopsida</taxon>
        <taxon>eudicotyledons</taxon>
        <taxon>Gunneridae</taxon>
        <taxon>Pentapetalae</taxon>
        <taxon>asterids</taxon>
        <taxon>lamiids</taxon>
        <taxon>Solanales</taxon>
        <taxon>Solanaceae</taxon>
        <taxon>Solanoideae</taxon>
        <taxon>Solaneae</taxon>
        <taxon>Solanum</taxon>
        <taxon>Solanum subgen. Lycopersicon</taxon>
    </lineage>
</organism>
<evidence type="ECO:0008006" key="3">
    <source>
        <dbReference type="Google" id="ProtNLM"/>
    </source>
</evidence>